<reference evidence="2" key="1">
    <citation type="journal article" date="2015" name="Nature">
        <title>Complex archaea that bridge the gap between prokaryotes and eukaryotes.</title>
        <authorList>
            <person name="Spang A."/>
            <person name="Saw J.H."/>
            <person name="Jorgensen S.L."/>
            <person name="Zaremba-Niedzwiedzka K."/>
            <person name="Martijn J."/>
            <person name="Lind A.E."/>
            <person name="van Eijk R."/>
            <person name="Schleper C."/>
            <person name="Guy L."/>
            <person name="Ettema T.J."/>
        </authorList>
    </citation>
    <scope>NUCLEOTIDE SEQUENCE</scope>
</reference>
<dbReference type="Gene3D" id="1.20.5.340">
    <property type="match status" value="1"/>
</dbReference>
<keyword evidence="1" id="KW-0175">Coiled coil</keyword>
<feature type="non-terminal residue" evidence="2">
    <location>
        <position position="1"/>
    </location>
</feature>
<sequence length="349" mass="38961">TNYEAAWKASAGDPTVVTVPGGCGGIDTTTYTSPYYPVPSGNAALKSIRIAARNAIYFTLKPAYSSAVYAVFAAEDGVEVIEEEITVIEGQIIAIEDDITDKEAEITEATVLRDYYCAEGPPSECLTYTTLVTTLEGDLADLEDDLQVKEGELEIKETELAAAEADLDSKITTRTGVRTEWDVQAQVMWAAYQSMELQWAGDIQPVRDLFPAMDEPWGDYWEDTRNQVKGKWYFMLDRHDDGVGIGTMAGDFSPGGYPYYIGPGTERLSRVPNLCRYFSYTYHKDCICPWQVPFQGTDTCEGEVKIWWKAVIFGILQPLGEDCCCVAHDDWRLTFKVKHSPDYTRPSPE</sequence>
<dbReference type="AlphaFoldDB" id="A0A0F8WEA6"/>
<feature type="non-terminal residue" evidence="2">
    <location>
        <position position="349"/>
    </location>
</feature>
<protein>
    <submittedName>
        <fullName evidence="2">Uncharacterized protein</fullName>
    </submittedName>
</protein>
<evidence type="ECO:0000256" key="1">
    <source>
        <dbReference type="SAM" id="Coils"/>
    </source>
</evidence>
<organism evidence="2">
    <name type="scientific">marine sediment metagenome</name>
    <dbReference type="NCBI Taxonomy" id="412755"/>
    <lineage>
        <taxon>unclassified sequences</taxon>
        <taxon>metagenomes</taxon>
        <taxon>ecological metagenomes</taxon>
    </lineage>
</organism>
<name>A0A0F8WEA6_9ZZZZ</name>
<gene>
    <name evidence="2" type="ORF">LCGC14_3076880</name>
</gene>
<feature type="coiled-coil region" evidence="1">
    <location>
        <begin position="132"/>
        <end position="166"/>
    </location>
</feature>
<comment type="caution">
    <text evidence="2">The sequence shown here is derived from an EMBL/GenBank/DDBJ whole genome shotgun (WGS) entry which is preliminary data.</text>
</comment>
<evidence type="ECO:0000313" key="2">
    <source>
        <dbReference type="EMBL" id="KKK55207.1"/>
    </source>
</evidence>
<accession>A0A0F8WEA6</accession>
<dbReference type="EMBL" id="LAZR01065607">
    <property type="protein sequence ID" value="KKK55207.1"/>
    <property type="molecule type" value="Genomic_DNA"/>
</dbReference>
<proteinExistence type="predicted"/>